<accession>A0A1F5XFH3</accession>
<dbReference type="InterPro" id="IPR039356">
    <property type="entry name" value="YfbR/HDDC2"/>
</dbReference>
<dbReference type="GO" id="GO:0002953">
    <property type="term" value="F:5'-deoxynucleotidase activity"/>
    <property type="evidence" value="ECO:0007669"/>
    <property type="project" value="InterPro"/>
</dbReference>
<dbReference type="CDD" id="cd00077">
    <property type="entry name" value="HDc"/>
    <property type="match status" value="1"/>
</dbReference>
<proteinExistence type="predicted"/>
<dbReference type="GO" id="GO:0005737">
    <property type="term" value="C:cytoplasm"/>
    <property type="evidence" value="ECO:0007669"/>
    <property type="project" value="TreeGrafter"/>
</dbReference>
<comment type="caution">
    <text evidence="3">The sequence shown here is derived from an EMBL/GenBank/DDBJ whole genome shotgun (WGS) entry which is preliminary data.</text>
</comment>
<dbReference type="InterPro" id="IPR003607">
    <property type="entry name" value="HD/PDEase_dom"/>
</dbReference>
<protein>
    <recommendedName>
        <fullName evidence="2">HD/PDEase domain-containing protein</fullName>
    </recommendedName>
</protein>
<dbReference type="PANTHER" id="PTHR11845">
    <property type="entry name" value="5'-DEOXYNUCLEOTIDASE HDDC2"/>
    <property type="match status" value="1"/>
</dbReference>
<evidence type="ECO:0000313" key="3">
    <source>
        <dbReference type="EMBL" id="OGF86692.1"/>
    </source>
</evidence>
<dbReference type="Pfam" id="PF12917">
    <property type="entry name" value="YfbR-like"/>
    <property type="match status" value="1"/>
</dbReference>
<feature type="domain" description="HD/PDEase" evidence="2">
    <location>
        <begin position="25"/>
        <end position="150"/>
    </location>
</feature>
<dbReference type="Proteomes" id="UP000177346">
    <property type="component" value="Unassembled WGS sequence"/>
</dbReference>
<dbReference type="EMBL" id="MFIF01000012">
    <property type="protein sequence ID" value="OGF86692.1"/>
    <property type="molecule type" value="Genomic_DNA"/>
</dbReference>
<evidence type="ECO:0000313" key="4">
    <source>
        <dbReference type="Proteomes" id="UP000177346"/>
    </source>
</evidence>
<evidence type="ECO:0000259" key="2">
    <source>
        <dbReference type="SMART" id="SM00471"/>
    </source>
</evidence>
<evidence type="ECO:0000256" key="1">
    <source>
        <dbReference type="ARBA" id="ARBA00022801"/>
    </source>
</evidence>
<organism evidence="3 4">
    <name type="scientific">Candidatus Giovannonibacteria bacterium RIFCSPLOWO2_01_FULL_46_32</name>
    <dbReference type="NCBI Taxonomy" id="1798353"/>
    <lineage>
        <taxon>Bacteria</taxon>
        <taxon>Candidatus Giovannoniibacteriota</taxon>
    </lineage>
</organism>
<dbReference type="Gene3D" id="1.10.3210.10">
    <property type="entry name" value="Hypothetical protein af1432"/>
    <property type="match status" value="1"/>
</dbReference>
<dbReference type="SUPFAM" id="SSF109604">
    <property type="entry name" value="HD-domain/PDEase-like"/>
    <property type="match status" value="1"/>
</dbReference>
<sequence length="182" mass="21041">MGILKHIEDRSLAHITRFSASPQHFEESVADHSFFVAYITSLICLLLREKNIAVDYEKAITMALIHDMEERFSGDILSPFKHHSKEVNEAIRKVNQGLIAEVFNELPENIKNHYISLWNEEGEQKSTEAQVVKTADRMSLLAKCREEIAAGNEFFKEIYDKEYKKVAENQADWWQKIKSGVI</sequence>
<dbReference type="PANTHER" id="PTHR11845:SF13">
    <property type="entry name" value="5'-DEOXYNUCLEOTIDASE HDDC2"/>
    <property type="match status" value="1"/>
</dbReference>
<dbReference type="AlphaFoldDB" id="A0A1F5XFH3"/>
<dbReference type="SMART" id="SM00471">
    <property type="entry name" value="HDc"/>
    <property type="match status" value="1"/>
</dbReference>
<gene>
    <name evidence="3" type="ORF">A3B19_00410</name>
</gene>
<reference evidence="3 4" key="1">
    <citation type="journal article" date="2016" name="Nat. Commun.">
        <title>Thousands of microbial genomes shed light on interconnected biogeochemical processes in an aquifer system.</title>
        <authorList>
            <person name="Anantharaman K."/>
            <person name="Brown C.T."/>
            <person name="Hug L.A."/>
            <person name="Sharon I."/>
            <person name="Castelle C.J."/>
            <person name="Probst A.J."/>
            <person name="Thomas B.C."/>
            <person name="Singh A."/>
            <person name="Wilkins M.J."/>
            <person name="Karaoz U."/>
            <person name="Brodie E.L."/>
            <person name="Williams K.H."/>
            <person name="Hubbard S.S."/>
            <person name="Banfield J.F."/>
        </authorList>
    </citation>
    <scope>NUCLEOTIDE SEQUENCE [LARGE SCALE GENOMIC DNA]</scope>
</reference>
<name>A0A1F5XFH3_9BACT</name>
<keyword evidence="1" id="KW-0378">Hydrolase</keyword>